<organism evidence="1">
    <name type="scientific">Geladintestivirus 3</name>
    <dbReference type="NCBI Taxonomy" id="3233135"/>
    <lineage>
        <taxon>Viruses</taxon>
        <taxon>Duplodnaviria</taxon>
        <taxon>Heunggongvirae</taxon>
        <taxon>Uroviricota</taxon>
        <taxon>Caudoviricetes</taxon>
        <taxon>Crassvirales</taxon>
    </lineage>
</organism>
<proteinExistence type="predicted"/>
<sequence length="1460" mass="166644">MSIVKELNLNKNPNVQKNGSFVFSKNIKVSPDASYVTNEEGLSFAFDGKVEGKIVGIIPCNKELVILSYLEADTGEASSHIYRCSENVDTGLLDMTEVFTAWTWNKGDIVGDYTYNVNNELIIAIGEYGVNQTKIVSSKDEDEYSYEDVVKVNIPLKTINLNRASASDNPEIYSVCPNIPVANLTLEDKVPGTIMPNGIYQLFVRYEIDTDYYTNWFPIGTSYFAINLENKTIINHVYDLSNNSGNVATTRCSGIYNNDDKDCNYNFKFAINFDTTYHYKSYQIGYILKHQDTTLPRIWRKFSFDIEEFIFDANNFEETSVDELVSNSFNMFNVSSLCNYENRLYVTNYDETDYNEKIDRKYIDNIKARIIYSPCATENNVKNREELYDVYNFSWSTNAIFSAIIERKHKDTTTRVNVDGTNVDYKDVIIASDYKELKRYLCWVVSDNQDISEFDNLAFGGYNAHHVLPLPNVAIAINNGDNPTFDIISVPVNGKSERLYNGLGKGGGTDHQHTGLKIVNGFGFTYINGVYYKGCATYRPNRFRLSTSSTTRLYSSTINIEDAVRTLMPNSVYNFFIHYVRKDGTYTNGYQLSNDKLPNLILNSVTMAGSDTVDCPISNITSLKERISSSTSGNDRDYTAILGYPNIKDKMVFELVSNATPPTNTTQDNAVAFGYYKNYNKDLLFKTGSTHTFNNNDNTLYRIKVGFTNIEIPDGFIGFFFSYEKPEVTNNYQAYCAKTYEKTALFKASEVEVGKVNYNGSVYIPEYLITDKGYVLPSTKPAYINNVNIVVSNGVNVDNSTDTINAAGSDGGIVLELKGTANIVPSEGEVGNIITFNRNIYCKKDKELIPFGPVCYKHSDIQSYSYADSNDESNFPNNFAKNYDFNYPAFYVNDKTLIYNRKVYISDVGKVYDINDNNSISKDWTSNSKSYAKIVNYSKFSRINTNAISIKKEPDYLVGVLGNESSGEQSHQRSINYVVKPINATDLIELKDTYIESNYKVYTNYKDNLSYDSYKRNTIRRSDVIGDESLANAWRHFQSNNYKVVSKAKGSITNIVGVGNAFFVHTEHSLFYLNRTNLLKTEGSTAQLKMPDLFEVEPIELFTSNHGFGGLQNPNAWTVNSNGYWFVDADNRRIYNFDNNKLNDLSSDIIGWLRNVIIDDATMVTDFENNRVICCIKYHNEDVSKDYITLSFDIASKHYISLHDYKFSRAANTKNKPYFYYAVENNNSSYLYCFHKNAKLGDYQNLSHTTYGFPTLSTNVTIQKEDGSEETKTIMPAIFDVIFNEYYSVPKCINSISYILNKIYAYGSAQITRMAEQVMGNGTYGDINHFSGNKLRIYTDSNDTGDLDISNNNIINNDKVNREQVVDYKHPYFDKGVWNFNYIRNYISKKLLGEEIAQRYGKKYNELNDNEKIKVDMMVKDVSDQRNLVYGRYFVTRFLFDNVDNIPFKFEDINVNYSKY</sequence>
<protein>
    <submittedName>
        <fullName evidence="1">Stabilization protein</fullName>
    </submittedName>
</protein>
<accession>A0AAU8MIG5</accession>
<evidence type="ECO:0000313" key="1">
    <source>
        <dbReference type="EMBL" id="XCN99861.1"/>
    </source>
</evidence>
<reference evidence="1" key="1">
    <citation type="submission" date="2024-06" db="EMBL/GenBank/DDBJ databases">
        <title>Intestivirid acquisition increases across infancy in a wild primate population.</title>
        <authorList>
            <person name="Schneider-Creas I.A."/>
            <person name="Moya I.L."/>
            <person name="Chiou K.L."/>
            <person name="Baniel A."/>
            <person name="Azanaw Haile A."/>
            <person name="Kebede F."/>
            <person name="Abebe B."/>
            <person name="Snyder-Mackler N."/>
            <person name="Varsani A."/>
        </authorList>
    </citation>
    <scope>NUCLEOTIDE SEQUENCE</scope>
    <source>
        <strain evidence="1">Int_RNL_2017_0019_DDA</strain>
    </source>
</reference>
<name>A0AAU8MIG5_9CAUD</name>
<dbReference type="EMBL" id="PP965493">
    <property type="protein sequence ID" value="XCN99861.1"/>
    <property type="molecule type" value="Genomic_DNA"/>
</dbReference>